<keyword evidence="4 7" id="KW-0133">Cell shape</keyword>
<dbReference type="NCBIfam" id="NF004786">
    <property type="entry name" value="PRK06132.1-3"/>
    <property type="match status" value="1"/>
</dbReference>
<dbReference type="Pfam" id="PF03734">
    <property type="entry name" value="YkuD"/>
    <property type="match status" value="1"/>
</dbReference>
<evidence type="ECO:0000256" key="5">
    <source>
        <dbReference type="ARBA" id="ARBA00022984"/>
    </source>
</evidence>
<comment type="similarity">
    <text evidence="2">Belongs to the YkuD family.</text>
</comment>
<comment type="pathway">
    <text evidence="1 7">Cell wall biogenesis; peptidoglycan biosynthesis.</text>
</comment>
<reference evidence="11" key="2">
    <citation type="submission" date="2023-07" db="EMBL/GenBank/DDBJ databases">
        <authorList>
            <person name="Shen H."/>
        </authorList>
    </citation>
    <scope>NUCLEOTIDE SEQUENCE</scope>
    <source>
        <strain evidence="11">TNR-22</strain>
    </source>
</reference>
<evidence type="ECO:0000256" key="9">
    <source>
        <dbReference type="SAM" id="SignalP"/>
    </source>
</evidence>
<dbReference type="RefSeq" id="WP_304375623.1">
    <property type="nucleotide sequence ID" value="NZ_JAUOZU010000006.1"/>
</dbReference>
<keyword evidence="5 7" id="KW-0573">Peptidoglycan synthesis</keyword>
<dbReference type="InterPro" id="IPR005490">
    <property type="entry name" value="LD_TPept_cat_dom"/>
</dbReference>
<dbReference type="PROSITE" id="PS52029">
    <property type="entry name" value="LD_TPASE"/>
    <property type="match status" value="1"/>
</dbReference>
<dbReference type="NCBIfam" id="NF004785">
    <property type="entry name" value="PRK06132.1-2"/>
    <property type="match status" value="1"/>
</dbReference>
<feature type="chain" id="PRO_5047217762" evidence="9">
    <location>
        <begin position="24"/>
        <end position="414"/>
    </location>
</feature>
<dbReference type="InterPro" id="IPR016915">
    <property type="entry name" value="UCP029342"/>
</dbReference>
<feature type="compositionally biased region" description="Polar residues" evidence="8">
    <location>
        <begin position="384"/>
        <end position="401"/>
    </location>
</feature>
<proteinExistence type="inferred from homology"/>
<dbReference type="Gene3D" id="2.40.440.10">
    <property type="entry name" value="L,D-transpeptidase catalytic domain-like"/>
    <property type="match status" value="1"/>
</dbReference>
<dbReference type="InterPro" id="IPR036366">
    <property type="entry name" value="PGBDSf"/>
</dbReference>
<feature type="active site" description="Proton donor/acceptor" evidence="7">
    <location>
        <position position="102"/>
    </location>
</feature>
<keyword evidence="3" id="KW-0808">Transferase</keyword>
<dbReference type="Proteomes" id="UP001174932">
    <property type="component" value="Unassembled WGS sequence"/>
</dbReference>
<feature type="active site" description="Nucleophile" evidence="7">
    <location>
        <position position="116"/>
    </location>
</feature>
<dbReference type="PIRSF" id="PIRSF029342">
    <property type="entry name" value="UCP029342_ErfK/YbiS/YcfS/YnhG"/>
    <property type="match status" value="1"/>
</dbReference>
<evidence type="ECO:0000259" key="10">
    <source>
        <dbReference type="PROSITE" id="PS52029"/>
    </source>
</evidence>
<evidence type="ECO:0000256" key="8">
    <source>
        <dbReference type="SAM" id="MobiDB-lite"/>
    </source>
</evidence>
<evidence type="ECO:0000256" key="1">
    <source>
        <dbReference type="ARBA" id="ARBA00004752"/>
    </source>
</evidence>
<feature type="domain" description="L,D-TPase catalytic" evidence="10">
    <location>
        <begin position="30"/>
        <end position="140"/>
    </location>
</feature>
<evidence type="ECO:0000313" key="12">
    <source>
        <dbReference type="Proteomes" id="UP001174932"/>
    </source>
</evidence>
<organism evidence="11 12">
    <name type="scientific">Rhizobium alvei</name>
    <dbReference type="NCBI Taxonomy" id="1132659"/>
    <lineage>
        <taxon>Bacteria</taxon>
        <taxon>Pseudomonadati</taxon>
        <taxon>Pseudomonadota</taxon>
        <taxon>Alphaproteobacteria</taxon>
        <taxon>Hyphomicrobiales</taxon>
        <taxon>Rhizobiaceae</taxon>
        <taxon>Rhizobium/Agrobacterium group</taxon>
        <taxon>Rhizobium</taxon>
    </lineage>
</organism>
<evidence type="ECO:0000256" key="4">
    <source>
        <dbReference type="ARBA" id="ARBA00022960"/>
    </source>
</evidence>
<protein>
    <submittedName>
        <fullName evidence="11">L,D-transpeptidase family protein</fullName>
    </submittedName>
</protein>
<gene>
    <name evidence="11" type="ORF">Q4481_07055</name>
</gene>
<reference evidence="11" key="1">
    <citation type="journal article" date="2015" name="Int. J. Syst. Evol. Microbiol.">
        <title>Rhizobium alvei sp. nov., isolated from a freshwater river.</title>
        <authorList>
            <person name="Sheu S.Y."/>
            <person name="Huang H.W."/>
            <person name="Young C.C."/>
            <person name="Chen W.M."/>
        </authorList>
    </citation>
    <scope>NUCLEOTIDE SEQUENCE</scope>
    <source>
        <strain evidence="11">TNR-22</strain>
    </source>
</reference>
<dbReference type="Gene3D" id="1.10.101.10">
    <property type="entry name" value="PGBD-like superfamily/PGBD"/>
    <property type="match status" value="1"/>
</dbReference>
<keyword evidence="12" id="KW-1185">Reference proteome</keyword>
<dbReference type="InterPro" id="IPR038063">
    <property type="entry name" value="Transpep_catalytic_dom"/>
</dbReference>
<evidence type="ECO:0000256" key="7">
    <source>
        <dbReference type="PROSITE-ProRule" id="PRU01373"/>
    </source>
</evidence>
<dbReference type="CDD" id="cd16913">
    <property type="entry name" value="YkuD_like"/>
    <property type="match status" value="1"/>
</dbReference>
<dbReference type="InterPro" id="IPR036365">
    <property type="entry name" value="PGBD-like_sf"/>
</dbReference>
<sequence>MLVRLTASLALASTVLFGTGARAAEDLNPLQIFVSKDTQSLVVYEGDRVVTTSNVSTGKSGHTTPSGIFSILEKRKTHFSNLYDSAPMPWMQRLTWSGVALHESRHVPRYPASHGCVRMPAAFAKQLFGMTQRGFHVVITDAEVQPRRIATDGLLMPRYPSPPADLMSDAELRPTMSADSKVELASAEALPKAGAIAVAELPKAEPPVRILITRENDGEKRKQVEAFLDRLSYEPGPVDGKITKQSQAAIKSYQELHGLKTTGTITAEFTRSIYRVMNHAEPTGRIYVRRNFKPVFDAPIAIAEPEKALGTHFYQALNVNTAQNSADWFAVTLANHVPEKTMARLGITLPADDGPQAAEATFARIAISADLRARLEPMLGNGSSITITDTGTESETGQGTDFITILKKGPANAG</sequence>
<dbReference type="InterPro" id="IPR050979">
    <property type="entry name" value="LD-transpeptidase"/>
</dbReference>
<dbReference type="InterPro" id="IPR002477">
    <property type="entry name" value="Peptidoglycan-bd-like"/>
</dbReference>
<name>A0ABT8YJ67_9HYPH</name>
<feature type="region of interest" description="Disordered" evidence="8">
    <location>
        <begin position="384"/>
        <end position="414"/>
    </location>
</feature>
<feature type="signal peptide" evidence="9">
    <location>
        <begin position="1"/>
        <end position="23"/>
    </location>
</feature>
<evidence type="ECO:0000256" key="3">
    <source>
        <dbReference type="ARBA" id="ARBA00022679"/>
    </source>
</evidence>
<keyword evidence="9" id="KW-0732">Signal</keyword>
<dbReference type="SUPFAM" id="SSF47090">
    <property type="entry name" value="PGBD-like"/>
    <property type="match status" value="1"/>
</dbReference>
<keyword evidence="6 7" id="KW-0961">Cell wall biogenesis/degradation</keyword>
<comment type="caution">
    <text evidence="11">The sequence shown here is derived from an EMBL/GenBank/DDBJ whole genome shotgun (WGS) entry which is preliminary data.</text>
</comment>
<dbReference type="Pfam" id="PF01471">
    <property type="entry name" value="PG_binding_1"/>
    <property type="match status" value="1"/>
</dbReference>
<dbReference type="PANTHER" id="PTHR30582:SF2">
    <property type="entry name" value="L,D-TRANSPEPTIDASE YCIB-RELATED"/>
    <property type="match status" value="1"/>
</dbReference>
<evidence type="ECO:0000256" key="2">
    <source>
        <dbReference type="ARBA" id="ARBA00005992"/>
    </source>
</evidence>
<accession>A0ABT8YJ67</accession>
<evidence type="ECO:0000313" key="11">
    <source>
        <dbReference type="EMBL" id="MDO6963710.1"/>
    </source>
</evidence>
<dbReference type="EMBL" id="JAUOZU010000006">
    <property type="protein sequence ID" value="MDO6963710.1"/>
    <property type="molecule type" value="Genomic_DNA"/>
</dbReference>
<evidence type="ECO:0000256" key="6">
    <source>
        <dbReference type="ARBA" id="ARBA00023316"/>
    </source>
</evidence>
<dbReference type="SUPFAM" id="SSF141523">
    <property type="entry name" value="L,D-transpeptidase catalytic domain-like"/>
    <property type="match status" value="1"/>
</dbReference>
<dbReference type="PANTHER" id="PTHR30582">
    <property type="entry name" value="L,D-TRANSPEPTIDASE"/>
    <property type="match status" value="1"/>
</dbReference>